<dbReference type="EMBL" id="AGZQ01000002">
    <property type="protein sequence ID" value="EKN16259.1"/>
    <property type="molecule type" value="Genomic_DNA"/>
</dbReference>
<reference evidence="1 2" key="1">
    <citation type="submission" date="2012-02" db="EMBL/GenBank/DDBJ databases">
        <title>The Genome Sequence of Parabacteroides merdae CL03T12C32.</title>
        <authorList>
            <consortium name="The Broad Institute Genome Sequencing Platform"/>
            <person name="Earl A."/>
            <person name="Ward D."/>
            <person name="Feldgarden M."/>
            <person name="Gevers D."/>
            <person name="Zitomersky N.L."/>
            <person name="Coyne M.J."/>
            <person name="Comstock L.E."/>
            <person name="Young S.K."/>
            <person name="Zeng Q."/>
            <person name="Gargeya S."/>
            <person name="Fitzgerald M."/>
            <person name="Haas B."/>
            <person name="Abouelleil A."/>
            <person name="Alvarado L."/>
            <person name="Arachchi H.M."/>
            <person name="Berlin A."/>
            <person name="Chapman S.B."/>
            <person name="Gearin G."/>
            <person name="Goldberg J."/>
            <person name="Griggs A."/>
            <person name="Gujja S."/>
            <person name="Hansen M."/>
            <person name="Heiman D."/>
            <person name="Howarth C."/>
            <person name="Larimer J."/>
            <person name="Lui A."/>
            <person name="MacDonald P.J.P."/>
            <person name="McCowen C."/>
            <person name="Montmayeur A."/>
            <person name="Murphy C."/>
            <person name="Neiman D."/>
            <person name="Pearson M."/>
            <person name="Priest M."/>
            <person name="Roberts A."/>
            <person name="Saif S."/>
            <person name="Shea T."/>
            <person name="Sisk P."/>
            <person name="Stolte C."/>
            <person name="Sykes S."/>
            <person name="Wortman J."/>
            <person name="Nusbaum C."/>
            <person name="Birren B."/>
        </authorList>
    </citation>
    <scope>NUCLEOTIDE SEQUENCE [LARGE SCALE GENOMIC DNA]</scope>
    <source>
        <strain evidence="1 2">CL03T12C32</strain>
    </source>
</reference>
<organism evidence="1 2">
    <name type="scientific">Parabacteroides merdae CL03T12C32</name>
    <dbReference type="NCBI Taxonomy" id="999420"/>
    <lineage>
        <taxon>Bacteria</taxon>
        <taxon>Pseudomonadati</taxon>
        <taxon>Bacteroidota</taxon>
        <taxon>Bacteroidia</taxon>
        <taxon>Bacteroidales</taxon>
        <taxon>Tannerellaceae</taxon>
        <taxon>Parabacteroides</taxon>
    </lineage>
</organism>
<dbReference type="AlphaFoldDB" id="K5ZKM5"/>
<name>K5ZKM5_9BACT</name>
<dbReference type="HOGENOM" id="CLU_134856_0_0_10"/>
<accession>K5ZKM5</accession>
<sequence>MFVVMDIIKLQGTDKKLYELIAPLVLNPAVLRQNNNYPFKTGPKYTWYIAIEKEQILGFIPIKQTSVSSLMINNYYIKGDNLTILDKLLSEILANINSDIELWATVHKRHVQSYKLKDFRTHIEWKNYERMLYF</sequence>
<dbReference type="Proteomes" id="UP000006271">
    <property type="component" value="Unassembled WGS sequence"/>
</dbReference>
<protein>
    <recommendedName>
        <fullName evidence="3">N-acetyltransferase domain-containing protein</fullName>
    </recommendedName>
</protein>
<evidence type="ECO:0008006" key="3">
    <source>
        <dbReference type="Google" id="ProtNLM"/>
    </source>
</evidence>
<evidence type="ECO:0000313" key="2">
    <source>
        <dbReference type="Proteomes" id="UP000006271"/>
    </source>
</evidence>
<gene>
    <name evidence="1" type="ORF">HMPREF1060_00897</name>
</gene>
<proteinExistence type="predicted"/>
<comment type="caution">
    <text evidence="1">The sequence shown here is derived from an EMBL/GenBank/DDBJ whole genome shotgun (WGS) entry which is preliminary data.</text>
</comment>
<evidence type="ECO:0000313" key="1">
    <source>
        <dbReference type="EMBL" id="EKN16259.1"/>
    </source>
</evidence>